<comment type="caution">
    <text evidence="3">The sequence shown here is derived from an EMBL/GenBank/DDBJ whole genome shotgun (WGS) entry which is preliminary data.</text>
</comment>
<name>A0A5N5TIB4_9CRUS</name>
<organism evidence="3 4">
    <name type="scientific">Armadillidium nasatum</name>
    <dbReference type="NCBI Taxonomy" id="96803"/>
    <lineage>
        <taxon>Eukaryota</taxon>
        <taxon>Metazoa</taxon>
        <taxon>Ecdysozoa</taxon>
        <taxon>Arthropoda</taxon>
        <taxon>Crustacea</taxon>
        <taxon>Multicrustacea</taxon>
        <taxon>Malacostraca</taxon>
        <taxon>Eumalacostraca</taxon>
        <taxon>Peracarida</taxon>
        <taxon>Isopoda</taxon>
        <taxon>Oniscidea</taxon>
        <taxon>Crinocheta</taxon>
        <taxon>Armadillidiidae</taxon>
        <taxon>Armadillidium</taxon>
    </lineage>
</organism>
<dbReference type="InterPro" id="IPR025602">
    <property type="entry name" value="BCP1_family"/>
</dbReference>
<dbReference type="GO" id="GO:0005634">
    <property type="term" value="C:nucleus"/>
    <property type="evidence" value="ECO:0007669"/>
    <property type="project" value="TreeGrafter"/>
</dbReference>
<gene>
    <name evidence="3" type="ORF">Anas_01885</name>
</gene>
<dbReference type="Proteomes" id="UP000326759">
    <property type="component" value="Unassembled WGS sequence"/>
</dbReference>
<sequence length="285" mass="32073">MSAPLKKARAVFPIEEYESDEENIKDDFIGQTINVDFDAFKAEDGDYHGIKRLLTQSFRGLEVNVSPIVDIIISQNYVGSVVKQVNEDDEDDDDEDDMDVEEEIFGISTAINLTSRKDEDAVAELRSALVDECQKFGSDETNTFVRESLGNESKHVGLLISERLINLPPQFSMPVFESLIKEIASANKKGMAYDFTYFCMICKISKLKGKKGSKSKVEEIIWSNPEEEIFAEESIASFEYSVKGDSGLSGDWEDGDAEYLPWRRVIVFEANKLPSILCKVRQAIS</sequence>
<dbReference type="EMBL" id="SEYY01001038">
    <property type="protein sequence ID" value="KAB7505997.1"/>
    <property type="molecule type" value="Genomic_DNA"/>
</dbReference>
<comment type="similarity">
    <text evidence="1 2">Belongs to the BCP1 family.</text>
</comment>
<dbReference type="OrthoDB" id="27543at2759"/>
<accession>A0A5N5TIB4</accession>
<proteinExistence type="inferred from homology"/>
<evidence type="ECO:0000313" key="4">
    <source>
        <dbReference type="Proteomes" id="UP000326759"/>
    </source>
</evidence>
<dbReference type="Pfam" id="PF13862">
    <property type="entry name" value="BCCIP"/>
    <property type="match status" value="1"/>
</dbReference>
<evidence type="ECO:0000313" key="3">
    <source>
        <dbReference type="EMBL" id="KAB7505997.1"/>
    </source>
</evidence>
<keyword evidence="4" id="KW-1185">Reference proteome</keyword>
<protein>
    <recommendedName>
        <fullName evidence="2">Protein BCCIP homolog</fullName>
    </recommendedName>
</protein>
<evidence type="ECO:0000256" key="1">
    <source>
        <dbReference type="ARBA" id="ARBA00006781"/>
    </source>
</evidence>
<dbReference type="PANTHER" id="PTHR13261:SF0">
    <property type="entry name" value="BRCA2 AND CDKN1A-INTERACTING PROTEIN"/>
    <property type="match status" value="1"/>
</dbReference>
<reference evidence="3 4" key="1">
    <citation type="journal article" date="2019" name="PLoS Biol.">
        <title>Sex chromosomes control vertical transmission of feminizing Wolbachia symbionts in an isopod.</title>
        <authorList>
            <person name="Becking T."/>
            <person name="Chebbi M.A."/>
            <person name="Giraud I."/>
            <person name="Moumen B."/>
            <person name="Laverre T."/>
            <person name="Caubet Y."/>
            <person name="Peccoud J."/>
            <person name="Gilbert C."/>
            <person name="Cordaux R."/>
        </authorList>
    </citation>
    <scope>NUCLEOTIDE SEQUENCE [LARGE SCALE GENOMIC DNA]</scope>
    <source>
        <strain evidence="3">ANa2</strain>
        <tissue evidence="3">Whole body excluding digestive tract and cuticle</tissue>
    </source>
</reference>
<dbReference type="PIRSF" id="PIRSF028983">
    <property type="entry name" value="BCP1"/>
    <property type="match status" value="1"/>
</dbReference>
<evidence type="ECO:0000256" key="2">
    <source>
        <dbReference type="PIRNR" id="PIRNR028983"/>
    </source>
</evidence>
<dbReference type="AlphaFoldDB" id="A0A5N5TIB4"/>
<dbReference type="PANTHER" id="PTHR13261">
    <property type="entry name" value="BRCA2 AND CDKN1A INTERACTING PROTEIN"/>
    <property type="match status" value="1"/>
</dbReference>